<dbReference type="RefSeq" id="WP_069717462.1">
    <property type="nucleotide sequence ID" value="NZ_MJEH01000026.1"/>
</dbReference>
<dbReference type="InterPro" id="IPR051465">
    <property type="entry name" value="Cell_Envelope_Struct_Comp"/>
</dbReference>
<comment type="caution">
    <text evidence="4">The sequence shown here is derived from an EMBL/GenBank/DDBJ whole genome shotgun (WGS) entry which is preliminary data.</text>
</comment>
<dbReference type="STRING" id="1305675.BFG57_15490"/>
<organism evidence="4 5">
    <name type="scientific">Bacillus solimangrovi</name>
    <dbReference type="NCBI Taxonomy" id="1305675"/>
    <lineage>
        <taxon>Bacteria</taxon>
        <taxon>Bacillati</taxon>
        <taxon>Bacillota</taxon>
        <taxon>Bacilli</taxon>
        <taxon>Bacillales</taxon>
        <taxon>Bacillaceae</taxon>
        <taxon>Bacillus</taxon>
    </lineage>
</organism>
<dbReference type="PANTHER" id="PTHR43308">
    <property type="entry name" value="OUTER MEMBRANE PROTEIN ALPHA-RELATED"/>
    <property type="match status" value="1"/>
</dbReference>
<name>A0A1E5LEP1_9BACI</name>
<reference evidence="4 5" key="1">
    <citation type="submission" date="2016-08" db="EMBL/GenBank/DDBJ databases">
        <title>Genome of Bacillus solimangrovi GH2-4.</title>
        <authorList>
            <person name="Lim S."/>
            <person name="Kim B.-C."/>
        </authorList>
    </citation>
    <scope>NUCLEOTIDE SEQUENCE [LARGE SCALE GENOMIC DNA]</scope>
    <source>
        <strain evidence="4 5">GH2-4</strain>
    </source>
</reference>
<dbReference type="EMBL" id="MJEH01000026">
    <property type="protein sequence ID" value="OEH92537.1"/>
    <property type="molecule type" value="Genomic_DNA"/>
</dbReference>
<proteinExistence type="predicted"/>
<sequence>MKKSIMIGVTLLALCMGQTVQASGITESTPLVAAATKKANIQLSDSNGHWAQSDIEFMVEQGVIGGFPDGTFRPNDTITRAQFSKILAGLMGVESNTKSFSDVKGHWAEANINGLVNEGVIEKIEYPNRFEPNKEITRLEISKMVARGLAEESLLWKDVLEGFGTLEAIKLPFKDQDEMNISDMPYIALANSSGIVGGYQDGTFKVNRSATRAEATVMLKRYLDAKNKKPVLSELLEKFKGEPNLHQFSKAELEKYIDKEADLERLRNTPIENKWHPTLAKSNTFMVESLGFNRVNDSYFESASGFMKINENRDYRTIGQEFINDIRYYFKSPFTYKEKHYSEHELVDLFDVFLQETKEEKRISESLYVSDPSMVHQKYEGMRVTNRVRGTQYIRYTSGTNLPEGVKLNKWYKRDVDVVLINGATRREYITWDFAMNGFKEIDAITSYKEVK</sequence>
<dbReference type="PANTHER" id="PTHR43308:SF5">
    <property type="entry name" value="S-LAYER PROTEIN _ PEPTIDOGLYCAN ENDO-BETA-N-ACETYLGLUCOSAMINIDASE"/>
    <property type="match status" value="1"/>
</dbReference>
<evidence type="ECO:0000313" key="4">
    <source>
        <dbReference type="EMBL" id="OEH92537.1"/>
    </source>
</evidence>
<dbReference type="AlphaFoldDB" id="A0A1E5LEP1"/>
<keyword evidence="5" id="KW-1185">Reference proteome</keyword>
<evidence type="ECO:0000259" key="3">
    <source>
        <dbReference type="PROSITE" id="PS51272"/>
    </source>
</evidence>
<feature type="signal peptide" evidence="2">
    <location>
        <begin position="1"/>
        <end position="22"/>
    </location>
</feature>
<accession>A0A1E5LEP1</accession>
<feature type="domain" description="SLH" evidence="3">
    <location>
        <begin position="38"/>
        <end position="101"/>
    </location>
</feature>
<dbReference type="PROSITE" id="PS51272">
    <property type="entry name" value="SLH"/>
    <property type="match status" value="2"/>
</dbReference>
<gene>
    <name evidence="4" type="ORF">BFG57_15490</name>
</gene>
<dbReference type="InterPro" id="IPR001119">
    <property type="entry name" value="SLH_dom"/>
</dbReference>
<feature type="domain" description="SLH" evidence="3">
    <location>
        <begin position="170"/>
        <end position="233"/>
    </location>
</feature>
<protein>
    <recommendedName>
        <fullName evidence="3">SLH domain-containing protein</fullName>
    </recommendedName>
</protein>
<keyword evidence="1 2" id="KW-0732">Signal</keyword>
<dbReference type="Pfam" id="PF00395">
    <property type="entry name" value="SLH"/>
    <property type="match status" value="3"/>
</dbReference>
<evidence type="ECO:0000256" key="2">
    <source>
        <dbReference type="SAM" id="SignalP"/>
    </source>
</evidence>
<evidence type="ECO:0000256" key="1">
    <source>
        <dbReference type="ARBA" id="ARBA00022729"/>
    </source>
</evidence>
<feature type="chain" id="PRO_5009180928" description="SLH domain-containing protein" evidence="2">
    <location>
        <begin position="23"/>
        <end position="452"/>
    </location>
</feature>
<dbReference type="Proteomes" id="UP000095209">
    <property type="component" value="Unassembled WGS sequence"/>
</dbReference>
<evidence type="ECO:0000313" key="5">
    <source>
        <dbReference type="Proteomes" id="UP000095209"/>
    </source>
</evidence>